<dbReference type="InterPro" id="IPR045361">
    <property type="entry name" value="CIS_tube_prot_N"/>
</dbReference>
<evidence type="ECO:0000259" key="1">
    <source>
        <dbReference type="Pfam" id="PF19266"/>
    </source>
</evidence>
<dbReference type="Proteomes" id="UP000699975">
    <property type="component" value="Unassembled WGS sequence"/>
</dbReference>
<comment type="caution">
    <text evidence="2">The sequence shown here is derived from an EMBL/GenBank/DDBJ whole genome shotgun (WGS) entry which is preliminary data.</text>
</comment>
<feature type="domain" description="Contractile injection system tube protein N-terminal" evidence="1">
    <location>
        <begin position="21"/>
        <end position="169"/>
    </location>
</feature>
<evidence type="ECO:0000313" key="3">
    <source>
        <dbReference type="Proteomes" id="UP000699975"/>
    </source>
</evidence>
<proteinExistence type="predicted"/>
<name>A0ABS6SMH5_9SPHN</name>
<dbReference type="RefSeq" id="WP_218316867.1">
    <property type="nucleotide sequence ID" value="NZ_JAGSPB010000002.1"/>
</dbReference>
<organism evidence="2 3">
    <name type="scientific">Erythrobacter ani</name>
    <dbReference type="NCBI Taxonomy" id="2827235"/>
    <lineage>
        <taxon>Bacteria</taxon>
        <taxon>Pseudomonadati</taxon>
        <taxon>Pseudomonadota</taxon>
        <taxon>Alphaproteobacteria</taxon>
        <taxon>Sphingomonadales</taxon>
        <taxon>Erythrobacteraceae</taxon>
        <taxon>Erythrobacter/Porphyrobacter group</taxon>
        <taxon>Erythrobacter</taxon>
    </lineage>
</organism>
<sequence length="239" mass="26481">MSAAPPGRAYLIAHWHGGDSDPIPVQYNPTELSFEKKLVFAEVAIPATTAPLQQFVRGEAEVLSLELFFDSSDRGMSTQAESVARQTDKIYSLVRIEPTGHTPPPISFYWGKGFPGSEIASELGSQRREKFTGVITSIRQNFTLFSTGGVPLRAKINLSVREYKPMAEQLEELNLSSPDRTHAHVLGPNEQLWRVANSYYSRASDWRRVAAENGIEDPRRIASGTRLAVPAIDRGRAGR</sequence>
<gene>
    <name evidence="2" type="ORF">KCG45_08650</name>
</gene>
<dbReference type="EMBL" id="JAGSPB010000002">
    <property type="protein sequence ID" value="MBV7266245.1"/>
    <property type="molecule type" value="Genomic_DNA"/>
</dbReference>
<dbReference type="Pfam" id="PF19266">
    <property type="entry name" value="CIS_tube"/>
    <property type="match status" value="1"/>
</dbReference>
<evidence type="ECO:0000313" key="2">
    <source>
        <dbReference type="EMBL" id="MBV7266245.1"/>
    </source>
</evidence>
<protein>
    <recommendedName>
        <fullName evidence="1">Contractile injection system tube protein N-terminal domain-containing protein</fullName>
    </recommendedName>
</protein>
<reference evidence="2 3" key="1">
    <citation type="submission" date="2021-04" db="EMBL/GenBank/DDBJ databases">
        <authorList>
            <person name="Pira H."/>
            <person name="Risdian C."/>
            <person name="Wink J."/>
        </authorList>
    </citation>
    <scope>NUCLEOTIDE SEQUENCE [LARGE SCALE GENOMIC DNA]</scope>
    <source>
        <strain evidence="2 3">WH131</strain>
    </source>
</reference>
<accession>A0ABS6SMH5</accession>
<keyword evidence="3" id="KW-1185">Reference proteome</keyword>